<proteinExistence type="predicted"/>
<dbReference type="PANTHER" id="PTHR31642:SF310">
    <property type="entry name" value="FATTY ALCOHOL:CAFFEOYL-COA ACYLTRANSFERASE"/>
    <property type="match status" value="1"/>
</dbReference>
<dbReference type="Gene3D" id="3.30.559.10">
    <property type="entry name" value="Chloramphenicol acetyltransferase-like domain"/>
    <property type="match status" value="2"/>
</dbReference>
<protein>
    <submittedName>
        <fullName evidence="2">Uncharacterized protein</fullName>
    </submittedName>
</protein>
<evidence type="ECO:0000313" key="2">
    <source>
        <dbReference type="EMBL" id="CEO57403.1"/>
    </source>
</evidence>
<sequence>MAFTSPIEAPRGLRKVKSLIENLGNRSPPTVIPVASKMRRVEATPCNFRKPMDNIRSLLFFVVKFHLDEKLLRAALDRLIRDHLPLLGGRIKRASDGTKFEYHIPEPFQDNHKLFEWTSRSILTTLDEANLLPSSMAEDSLVSFSKPSIPEIEQHWRPADWPLERRHDKPDTPLLLVHLTSYADATILSTNLPHAVADQMGYASIIKAWLQITRGETPRPFLELKDNTLFSTEGFSAEDLYGKGRYHTWDNSERRKAILHMIPELILYPKEVRQVLRLSVSGVERLRGQWDEKTKQKYGVDSLPLTNGSVISALVIKLGHYHRKTPKPLTHTYSVNLRGRHPALPSDIPYLHNALTYAYARVQAGRDVPAFELAHSYRTALSRAQSEEDMARSMAASAEHERCDLDTIHCDPGTFPAAMTNWTSAWRGIDFSSAAAATNSEQSKKEKQPVRISEVVKDGQLPQVDISTNERSNQLPLVLGHSLERNPRTPTRFSSVIMCKSEGAYWCDFTGTPKSLAAVKELLKQDPHLETI</sequence>
<gene>
    <name evidence="2" type="ORF">BN869_000013461_1</name>
</gene>
<dbReference type="AlphaFoldDB" id="A0A0B7KIK1"/>
<dbReference type="GO" id="GO:0016747">
    <property type="term" value="F:acyltransferase activity, transferring groups other than amino-acyl groups"/>
    <property type="evidence" value="ECO:0007669"/>
    <property type="project" value="TreeGrafter"/>
</dbReference>
<dbReference type="Pfam" id="PF02458">
    <property type="entry name" value="Transferase"/>
    <property type="match status" value="1"/>
</dbReference>
<accession>A0A0B7KIK1</accession>
<name>A0A0B7KIK1_BIOOC</name>
<dbReference type="EMBL" id="CDPU01000099">
    <property type="protein sequence ID" value="CEO57403.1"/>
    <property type="molecule type" value="Genomic_DNA"/>
</dbReference>
<reference evidence="2" key="1">
    <citation type="submission" date="2015-01" db="EMBL/GenBank/DDBJ databases">
        <authorList>
            <person name="Durling Mikael"/>
        </authorList>
    </citation>
    <scope>NUCLEOTIDE SEQUENCE</scope>
</reference>
<evidence type="ECO:0000256" key="1">
    <source>
        <dbReference type="ARBA" id="ARBA00022679"/>
    </source>
</evidence>
<keyword evidence="1" id="KW-0808">Transferase</keyword>
<dbReference type="InterPro" id="IPR050317">
    <property type="entry name" value="Plant_Fungal_Acyltransferase"/>
</dbReference>
<dbReference type="InterPro" id="IPR023213">
    <property type="entry name" value="CAT-like_dom_sf"/>
</dbReference>
<organism evidence="2">
    <name type="scientific">Bionectria ochroleuca</name>
    <name type="common">Gliocladium roseum</name>
    <dbReference type="NCBI Taxonomy" id="29856"/>
    <lineage>
        <taxon>Eukaryota</taxon>
        <taxon>Fungi</taxon>
        <taxon>Dikarya</taxon>
        <taxon>Ascomycota</taxon>
        <taxon>Pezizomycotina</taxon>
        <taxon>Sordariomycetes</taxon>
        <taxon>Hypocreomycetidae</taxon>
        <taxon>Hypocreales</taxon>
        <taxon>Bionectriaceae</taxon>
        <taxon>Clonostachys</taxon>
    </lineage>
</organism>
<dbReference type="PANTHER" id="PTHR31642">
    <property type="entry name" value="TRICHOTHECENE 3-O-ACETYLTRANSFERASE"/>
    <property type="match status" value="1"/>
</dbReference>